<accession>A0ABR1IUW9</accession>
<feature type="region of interest" description="Disordered" evidence="1">
    <location>
        <begin position="90"/>
        <end position="138"/>
    </location>
</feature>
<evidence type="ECO:0000256" key="1">
    <source>
        <dbReference type="SAM" id="MobiDB-lite"/>
    </source>
</evidence>
<keyword evidence="3" id="KW-1185">Reference proteome</keyword>
<dbReference type="Proteomes" id="UP001498398">
    <property type="component" value="Unassembled WGS sequence"/>
</dbReference>
<name>A0ABR1IUW9_9AGAR</name>
<gene>
    <name evidence="2" type="ORF">VKT23_017490</name>
</gene>
<feature type="compositionally biased region" description="Basic and acidic residues" evidence="1">
    <location>
        <begin position="101"/>
        <end position="134"/>
    </location>
</feature>
<evidence type="ECO:0000313" key="3">
    <source>
        <dbReference type="Proteomes" id="UP001498398"/>
    </source>
</evidence>
<sequence length="371" mass="43610">MKRRWMTAVLKRRKSAGGLTKLQKRGRRREALCHDPALEICPDYDDDLFRTIRTALIADPTLENITNDKQAIQHLKDTWTTNNTARRARWEQQVEEERDQEEQRRQQEEENRRLQQEEERKKEEERRKEKEKSRTPLLTIPTTQGIQCLRDKLHPFAKKKMASRKYFALWYCLPEAAQEAIKYEKSLTEDTGISLVKNQDATFAVKSIDTAKSSPNTKPDEALTWQEVMRAKTVFLTNLHVGEYPPDHVQMFSQFYVNMELHPLLRTTRGEKTFTHYHAKVRWDWYDANEAGNSYNLSIINEDILRGCALEIDKEELEDTILWYVPSTNNPTNSSLIMPHLPKHLSTFIILSTYTTSLHYLHYGQNTKPTT</sequence>
<organism evidence="2 3">
    <name type="scientific">Marasmiellus scandens</name>
    <dbReference type="NCBI Taxonomy" id="2682957"/>
    <lineage>
        <taxon>Eukaryota</taxon>
        <taxon>Fungi</taxon>
        <taxon>Dikarya</taxon>
        <taxon>Basidiomycota</taxon>
        <taxon>Agaricomycotina</taxon>
        <taxon>Agaricomycetes</taxon>
        <taxon>Agaricomycetidae</taxon>
        <taxon>Agaricales</taxon>
        <taxon>Marasmiineae</taxon>
        <taxon>Omphalotaceae</taxon>
        <taxon>Marasmiellus</taxon>
    </lineage>
</organism>
<comment type="caution">
    <text evidence="2">The sequence shown here is derived from an EMBL/GenBank/DDBJ whole genome shotgun (WGS) entry which is preliminary data.</text>
</comment>
<proteinExistence type="predicted"/>
<dbReference type="EMBL" id="JBANRG010000072">
    <property type="protein sequence ID" value="KAK7439561.1"/>
    <property type="molecule type" value="Genomic_DNA"/>
</dbReference>
<reference evidence="2 3" key="1">
    <citation type="submission" date="2024-01" db="EMBL/GenBank/DDBJ databases">
        <title>A draft genome for the cacao thread blight pathogen Marasmiellus scandens.</title>
        <authorList>
            <person name="Baruah I.K."/>
            <person name="Leung J."/>
            <person name="Bukari Y."/>
            <person name="Amoako-Attah I."/>
            <person name="Meinhardt L.W."/>
            <person name="Bailey B.A."/>
            <person name="Cohen S.P."/>
        </authorList>
    </citation>
    <scope>NUCLEOTIDE SEQUENCE [LARGE SCALE GENOMIC DNA]</scope>
    <source>
        <strain evidence="2 3">GH-19</strain>
    </source>
</reference>
<protein>
    <submittedName>
        <fullName evidence="2">Uncharacterized protein</fullName>
    </submittedName>
</protein>
<evidence type="ECO:0000313" key="2">
    <source>
        <dbReference type="EMBL" id="KAK7439561.1"/>
    </source>
</evidence>